<evidence type="ECO:0000313" key="1">
    <source>
        <dbReference type="EMBL" id="MCT7965669.1"/>
    </source>
</evidence>
<dbReference type="Gene3D" id="3.40.30.10">
    <property type="entry name" value="Glutaredoxin"/>
    <property type="match status" value="1"/>
</dbReference>
<proteinExistence type="predicted"/>
<dbReference type="Pfam" id="PF07845">
    <property type="entry name" value="DUF1636"/>
    <property type="match status" value="1"/>
</dbReference>
<protein>
    <submittedName>
        <fullName evidence="1">DUF1636 domain-containing protein</fullName>
    </submittedName>
</protein>
<evidence type="ECO:0000313" key="2">
    <source>
        <dbReference type="Proteomes" id="UP001525890"/>
    </source>
</evidence>
<organism evidence="1 2">
    <name type="scientific">Laspinema palackyanum D2a</name>
    <dbReference type="NCBI Taxonomy" id="2953684"/>
    <lineage>
        <taxon>Bacteria</taxon>
        <taxon>Bacillati</taxon>
        <taxon>Cyanobacteriota</taxon>
        <taxon>Cyanophyceae</taxon>
        <taxon>Oscillatoriophycideae</taxon>
        <taxon>Oscillatoriales</taxon>
        <taxon>Laspinemataceae</taxon>
        <taxon>Laspinema</taxon>
        <taxon>Laspinema palackyanum</taxon>
    </lineage>
</organism>
<accession>A0ABT2MLN8</accession>
<dbReference type="RefSeq" id="WP_368005360.1">
    <property type="nucleotide sequence ID" value="NZ_JAMXFF010000005.1"/>
</dbReference>
<gene>
    <name evidence="1" type="ORF">NG799_04880</name>
</gene>
<dbReference type="Proteomes" id="UP001525890">
    <property type="component" value="Unassembled WGS sequence"/>
</dbReference>
<dbReference type="CDD" id="cd02980">
    <property type="entry name" value="TRX_Fd_family"/>
    <property type="match status" value="1"/>
</dbReference>
<name>A0ABT2MLN8_9CYAN</name>
<reference evidence="1 2" key="1">
    <citation type="journal article" date="2022" name="Front. Microbiol.">
        <title>High genomic differentiation and limited gene flow indicate recent cryptic speciation within the genus Laspinema (cyanobacteria).</title>
        <authorList>
            <person name="Stanojkovic A."/>
            <person name="Skoupy S."/>
            <person name="Skaloud P."/>
            <person name="Dvorak P."/>
        </authorList>
    </citation>
    <scope>NUCLEOTIDE SEQUENCE [LARGE SCALE GENOMIC DNA]</scope>
    <source>
        <strain evidence="1 2">D2a</strain>
    </source>
</reference>
<dbReference type="InterPro" id="IPR012863">
    <property type="entry name" value="DUF1636"/>
</dbReference>
<comment type="caution">
    <text evidence="1">The sequence shown here is derived from an EMBL/GenBank/DDBJ whole genome shotgun (WGS) entry which is preliminary data.</text>
</comment>
<keyword evidence="2" id="KW-1185">Reference proteome</keyword>
<dbReference type="EMBL" id="JAMXFF010000005">
    <property type="protein sequence ID" value="MCT7965669.1"/>
    <property type="molecule type" value="Genomic_DNA"/>
</dbReference>
<sequence length="133" mass="14383">MTQATLFVCSLCRFSRKEPTQNGLSGGEYLIQQLQSELQAKNLESVIQLQPVRCMAACSDACNATLTAADKITFVLSGLPPTESAPDLANFCQQYTAASEGKVPYKERPDIIRESTAFVLPPFPVPSTLSPAI</sequence>